<sequence>MIIIIFNLIFKCICAQNNILFLTKHPEKILMVEDDNVILKKRYNPINQTKEAILTIENKMSGKKLFFGSKFLCISRNFENIRLCDDRKGKNSFSIWNFDENDNKRNINLRIDDHCLVTQKNLDDEIDNDEILVMKKCTAQSAIWTKKEIKNKPSDESEHISDFEPDYNSSQNLINEESESEQKANRPKIRIQCLNLMFPADFMKNNMLYRSKNFEGHAMRSNYQNFVS</sequence>
<evidence type="ECO:0008006" key="5">
    <source>
        <dbReference type="Google" id="ProtNLM"/>
    </source>
</evidence>
<dbReference type="AlphaFoldDB" id="A0A0R0LZB3"/>
<dbReference type="Proteomes" id="UP000051530">
    <property type="component" value="Unassembled WGS sequence"/>
</dbReference>
<proteinExistence type="predicted"/>
<evidence type="ECO:0000313" key="3">
    <source>
        <dbReference type="EMBL" id="KRH93237.1"/>
    </source>
</evidence>
<evidence type="ECO:0000313" key="4">
    <source>
        <dbReference type="Proteomes" id="UP000051530"/>
    </source>
</evidence>
<organism evidence="3 4">
    <name type="scientific">Pseudoloma neurophilia</name>
    <dbReference type="NCBI Taxonomy" id="146866"/>
    <lineage>
        <taxon>Eukaryota</taxon>
        <taxon>Fungi</taxon>
        <taxon>Fungi incertae sedis</taxon>
        <taxon>Microsporidia</taxon>
        <taxon>Pseudoloma</taxon>
    </lineage>
</organism>
<reference evidence="3 4" key="1">
    <citation type="submission" date="2015-07" db="EMBL/GenBank/DDBJ databases">
        <title>The genome of Pseudoloma neurophilia, a relevant intracellular parasite of the zebrafish.</title>
        <authorList>
            <person name="Ndikumana S."/>
            <person name="Pelin A."/>
            <person name="Sanders J."/>
            <person name="Corradi N."/>
        </authorList>
    </citation>
    <scope>NUCLEOTIDE SEQUENCE [LARGE SCALE GENOMIC DNA]</scope>
    <source>
        <strain evidence="3 4">MK1</strain>
    </source>
</reference>
<comment type="caution">
    <text evidence="3">The sequence shown here is derived from an EMBL/GenBank/DDBJ whole genome shotgun (WGS) entry which is preliminary data.</text>
</comment>
<dbReference type="EMBL" id="LGUB01000424">
    <property type="protein sequence ID" value="KRH93237.1"/>
    <property type="molecule type" value="Genomic_DNA"/>
</dbReference>
<gene>
    <name evidence="3" type="ORF">M153_12570002985</name>
</gene>
<evidence type="ECO:0000256" key="2">
    <source>
        <dbReference type="SAM" id="SignalP"/>
    </source>
</evidence>
<dbReference type="VEuPathDB" id="MicrosporidiaDB:M153_12570002985"/>
<protein>
    <recommendedName>
        <fullName evidence="5">Ricin B lectin domain-containing protein</fullName>
    </recommendedName>
</protein>
<accession>A0A0R0LZB3</accession>
<name>A0A0R0LZB3_9MICR</name>
<feature type="signal peptide" evidence="2">
    <location>
        <begin position="1"/>
        <end position="15"/>
    </location>
</feature>
<feature type="chain" id="PRO_5012429913" description="Ricin B lectin domain-containing protein" evidence="2">
    <location>
        <begin position="16"/>
        <end position="228"/>
    </location>
</feature>
<keyword evidence="2" id="KW-0732">Signal</keyword>
<keyword evidence="4" id="KW-1185">Reference proteome</keyword>
<evidence type="ECO:0000256" key="1">
    <source>
        <dbReference type="SAM" id="MobiDB-lite"/>
    </source>
</evidence>
<feature type="region of interest" description="Disordered" evidence="1">
    <location>
        <begin position="154"/>
        <end position="185"/>
    </location>
</feature>